<feature type="repeat" description="PPR" evidence="2">
    <location>
        <begin position="464"/>
        <end position="499"/>
    </location>
</feature>
<dbReference type="PROSITE" id="PS51375">
    <property type="entry name" value="PPR"/>
    <property type="match status" value="10"/>
</dbReference>
<reference evidence="4" key="1">
    <citation type="submission" date="2015-07" db="EMBL/GenBank/DDBJ databases">
        <title>Transcriptome Assembly of Anthurium amnicola.</title>
        <authorList>
            <person name="Suzuki J."/>
        </authorList>
    </citation>
    <scope>NUCLEOTIDE SEQUENCE</scope>
</reference>
<dbReference type="EMBL" id="GDJX01008935">
    <property type="protein sequence ID" value="JAT59001.1"/>
    <property type="molecule type" value="Transcribed_RNA"/>
</dbReference>
<feature type="region of interest" description="Disordered" evidence="3">
    <location>
        <begin position="84"/>
        <end position="145"/>
    </location>
</feature>
<evidence type="ECO:0000256" key="1">
    <source>
        <dbReference type="ARBA" id="ARBA00022737"/>
    </source>
</evidence>
<organism evidence="4">
    <name type="scientific">Anthurium amnicola</name>
    <dbReference type="NCBI Taxonomy" id="1678845"/>
    <lineage>
        <taxon>Eukaryota</taxon>
        <taxon>Viridiplantae</taxon>
        <taxon>Streptophyta</taxon>
        <taxon>Embryophyta</taxon>
        <taxon>Tracheophyta</taxon>
        <taxon>Spermatophyta</taxon>
        <taxon>Magnoliopsida</taxon>
        <taxon>Liliopsida</taxon>
        <taxon>Araceae</taxon>
        <taxon>Pothoideae</taxon>
        <taxon>Potheae</taxon>
        <taxon>Anthurium</taxon>
    </lineage>
</organism>
<feature type="region of interest" description="Disordered" evidence="3">
    <location>
        <begin position="49"/>
        <end position="71"/>
    </location>
</feature>
<feature type="repeat" description="PPR" evidence="2">
    <location>
        <begin position="288"/>
        <end position="322"/>
    </location>
</feature>
<dbReference type="NCBIfam" id="TIGR00756">
    <property type="entry name" value="PPR"/>
    <property type="match status" value="9"/>
</dbReference>
<dbReference type="Pfam" id="PF13041">
    <property type="entry name" value="PPR_2"/>
    <property type="match status" value="3"/>
</dbReference>
<evidence type="ECO:0000313" key="4">
    <source>
        <dbReference type="EMBL" id="JAT53755.1"/>
    </source>
</evidence>
<protein>
    <submittedName>
        <fullName evidence="4">Pentatricopeptide repeat-containing protein At5g50280, chloroplastic</fullName>
    </submittedName>
</protein>
<dbReference type="AlphaFoldDB" id="A0A1D1YGJ6"/>
<feature type="repeat" description="PPR" evidence="2">
    <location>
        <begin position="429"/>
        <end position="463"/>
    </location>
</feature>
<dbReference type="PANTHER" id="PTHR46862:SF5">
    <property type="entry name" value="OS02G0170000 PROTEIN"/>
    <property type="match status" value="1"/>
</dbReference>
<sequence length="738" mass="82142">MALRFPPCMAFPLPFPFPPTIRSNPSSLLPSSPLTFSFIPLRSLPSHASPVPDAAADPVTTSAASPAPPTHVFLPHLELDAAEEDVEEEEAAVKVTPLEEGGRAEGLGGQEDGGEEDPDPIRSFFESKLSVPDPKHEGRTSLQKNRRTSWRIAGAAGIGAEDEELEKIELGLELGCQTPSSTGDDEGVVGEILKIARGIPENSTLGETLGPFAGRVGEGDCIQLLVRMGEECLISECLYLFEWMGLQEPSLVTPRSCSVLFPVLGRAGKGKELMTLFGQLPRAKRFRDVHVYNAAISGLACCGRYDEAWKVYETMETNNVLPDNVTCSILITTMRKNGCSSKDVWQFFEHMSRKGVKLRLEAFGALIKSFCDEGLKKEALAIQSEMEKKGISSNTVIYNTLMNAYVKSNQVEEAEGLFFEMKEKGLKPTMATYNILMDAYSRRMQPEIIEDLLMEMHSLGLKPNVKSYTCLISAYGRQRKLSDMAADAFLRMKKVGIKPTSHSYTALIHAYSVGGWHEKALAAFESMKREGIMPCIETYTALLDAFRRAGNTEKLMVIWKSMINDKIEGTRVTFNIVLDGLAKNGLYVHARDVISEFGRIGIQPTVMTYNMLMNAYARGGQHYKLPQLLKEMAALNLKPDSITYMTMIYAYVRVRDFSKAFFYHKQMVKNGQVPDAKSYQKLRAILDVKAAVKNRRDKSALLGIINSNMGLLKYKKGKKDEFWKYRKKRSVANKDEGS</sequence>
<feature type="repeat" description="PPR" evidence="2">
    <location>
        <begin position="605"/>
        <end position="639"/>
    </location>
</feature>
<dbReference type="Gene3D" id="1.25.40.10">
    <property type="entry name" value="Tetratricopeptide repeat domain"/>
    <property type="match status" value="4"/>
</dbReference>
<feature type="repeat" description="PPR" evidence="2">
    <location>
        <begin position="640"/>
        <end position="674"/>
    </location>
</feature>
<feature type="repeat" description="PPR" evidence="2">
    <location>
        <begin position="500"/>
        <end position="534"/>
    </location>
</feature>
<evidence type="ECO:0000313" key="5">
    <source>
        <dbReference type="EMBL" id="JAT59001.1"/>
    </source>
</evidence>
<dbReference type="EMBL" id="GDJX01014181">
    <property type="protein sequence ID" value="JAT53755.1"/>
    <property type="molecule type" value="Transcribed_RNA"/>
</dbReference>
<accession>A0A1D1YGJ6</accession>
<proteinExistence type="predicted"/>
<evidence type="ECO:0000256" key="2">
    <source>
        <dbReference type="PROSITE-ProRule" id="PRU00708"/>
    </source>
</evidence>
<feature type="repeat" description="PPR" evidence="2">
    <location>
        <begin position="323"/>
        <end position="358"/>
    </location>
</feature>
<feature type="repeat" description="PPR" evidence="2">
    <location>
        <begin position="359"/>
        <end position="393"/>
    </location>
</feature>
<gene>
    <name evidence="4" type="primary">EMB1006_3</name>
    <name evidence="5" type="synonym">EMB1006_1</name>
    <name evidence="5" type="ORF">g.66094</name>
    <name evidence="4" type="ORF">g.66096</name>
</gene>
<dbReference type="PANTHER" id="PTHR46862">
    <property type="entry name" value="OS07G0661900 PROTEIN"/>
    <property type="match status" value="1"/>
</dbReference>
<feature type="compositionally biased region" description="Low complexity" evidence="3">
    <location>
        <begin position="49"/>
        <end position="65"/>
    </location>
</feature>
<evidence type="ECO:0000256" key="3">
    <source>
        <dbReference type="SAM" id="MobiDB-lite"/>
    </source>
</evidence>
<name>A0A1D1YGJ6_9ARAE</name>
<dbReference type="InterPro" id="IPR002885">
    <property type="entry name" value="PPR_rpt"/>
</dbReference>
<feature type="repeat" description="PPR" evidence="2">
    <location>
        <begin position="570"/>
        <end position="604"/>
    </location>
</feature>
<dbReference type="Pfam" id="PF13812">
    <property type="entry name" value="PPR_3"/>
    <property type="match status" value="2"/>
</dbReference>
<feature type="repeat" description="PPR" evidence="2">
    <location>
        <begin position="394"/>
        <end position="428"/>
    </location>
</feature>
<dbReference type="Pfam" id="PF01535">
    <property type="entry name" value="PPR"/>
    <property type="match status" value="1"/>
</dbReference>
<keyword evidence="1" id="KW-0677">Repeat</keyword>
<dbReference type="InterPro" id="IPR011990">
    <property type="entry name" value="TPR-like_helical_dom_sf"/>
</dbReference>